<organism evidence="2">
    <name type="scientific">marine sediment metagenome</name>
    <dbReference type="NCBI Taxonomy" id="412755"/>
    <lineage>
        <taxon>unclassified sequences</taxon>
        <taxon>metagenomes</taxon>
        <taxon>ecological metagenomes</taxon>
    </lineage>
</organism>
<dbReference type="AlphaFoldDB" id="A0A0F9GNY1"/>
<gene>
    <name evidence="2" type="ORF">LCGC14_2098180</name>
</gene>
<name>A0A0F9GNY1_9ZZZZ</name>
<dbReference type="EMBL" id="LAZR01025687">
    <property type="protein sequence ID" value="KKL71110.1"/>
    <property type="molecule type" value="Genomic_DNA"/>
</dbReference>
<sequence length="75" mass="8368">MFSVAQKQWIANRIQEVLRKTKHPELPTDGEIQFHIHVKGAEGWSWADIQNNGAVPNPSVNPHNEAQDSNPASAE</sequence>
<proteinExistence type="predicted"/>
<reference evidence="2" key="1">
    <citation type="journal article" date="2015" name="Nature">
        <title>Complex archaea that bridge the gap between prokaryotes and eukaryotes.</title>
        <authorList>
            <person name="Spang A."/>
            <person name="Saw J.H."/>
            <person name="Jorgensen S.L."/>
            <person name="Zaremba-Niedzwiedzka K."/>
            <person name="Martijn J."/>
            <person name="Lind A.E."/>
            <person name="van Eijk R."/>
            <person name="Schleper C."/>
            <person name="Guy L."/>
            <person name="Ettema T.J."/>
        </authorList>
    </citation>
    <scope>NUCLEOTIDE SEQUENCE</scope>
</reference>
<comment type="caution">
    <text evidence="2">The sequence shown here is derived from an EMBL/GenBank/DDBJ whole genome shotgun (WGS) entry which is preliminary data.</text>
</comment>
<accession>A0A0F9GNY1</accession>
<feature type="region of interest" description="Disordered" evidence="1">
    <location>
        <begin position="48"/>
        <end position="75"/>
    </location>
</feature>
<evidence type="ECO:0000256" key="1">
    <source>
        <dbReference type="SAM" id="MobiDB-lite"/>
    </source>
</evidence>
<evidence type="ECO:0000313" key="2">
    <source>
        <dbReference type="EMBL" id="KKL71110.1"/>
    </source>
</evidence>
<protein>
    <submittedName>
        <fullName evidence="2">Uncharacterized protein</fullName>
    </submittedName>
</protein>